<feature type="transmembrane region" description="Helical" evidence="1">
    <location>
        <begin position="124"/>
        <end position="141"/>
    </location>
</feature>
<comment type="caution">
    <text evidence="2">The sequence shown here is derived from an EMBL/GenBank/DDBJ whole genome shotgun (WGS) entry which is preliminary data.</text>
</comment>
<proteinExistence type="predicted"/>
<dbReference type="EMBL" id="BRXY01000383">
    <property type="protein sequence ID" value="GMH91272.1"/>
    <property type="molecule type" value="Genomic_DNA"/>
</dbReference>
<gene>
    <name evidence="2" type="ORF">TrST_g405</name>
</gene>
<keyword evidence="1" id="KW-1133">Transmembrane helix</keyword>
<feature type="transmembrane region" description="Helical" evidence="1">
    <location>
        <begin position="147"/>
        <end position="167"/>
    </location>
</feature>
<dbReference type="Proteomes" id="UP001165085">
    <property type="component" value="Unassembled WGS sequence"/>
</dbReference>
<keyword evidence="1" id="KW-0812">Transmembrane</keyword>
<sequence>MAAADGRKKAKDFTQKLKKLSIMNLRFTTLFALLTVASSISSPRAFIAQKKDSNPTFVDSGVASGVASPSPLLTLRGGALGVTEDMAVKATYAVAGAYGLQFFLAPKFTIEQNFAVKADSYHSFLGRFTGLTMLVVLYTLSKCDTSVAFPISFIWNVAVAIFGPVYAELCLDTTPMHKVGIGLVGAVLAVHAAAAL</sequence>
<reference evidence="3" key="1">
    <citation type="journal article" date="2023" name="Commun. Biol.">
        <title>Genome analysis of Parmales, the sister group of diatoms, reveals the evolutionary specialization of diatoms from phago-mixotrophs to photoautotrophs.</title>
        <authorList>
            <person name="Ban H."/>
            <person name="Sato S."/>
            <person name="Yoshikawa S."/>
            <person name="Yamada K."/>
            <person name="Nakamura Y."/>
            <person name="Ichinomiya M."/>
            <person name="Sato N."/>
            <person name="Blanc-Mathieu R."/>
            <person name="Endo H."/>
            <person name="Kuwata A."/>
            <person name="Ogata H."/>
        </authorList>
    </citation>
    <scope>NUCLEOTIDE SEQUENCE [LARGE SCALE GENOMIC DNA]</scope>
    <source>
        <strain evidence="3">NIES 3701</strain>
    </source>
</reference>
<dbReference type="OrthoDB" id="201827at2759"/>
<accession>A0A9W7BJ04</accession>
<evidence type="ECO:0000313" key="2">
    <source>
        <dbReference type="EMBL" id="GMH91272.1"/>
    </source>
</evidence>
<keyword evidence="3" id="KW-1185">Reference proteome</keyword>
<protein>
    <submittedName>
        <fullName evidence="2">Uncharacterized protein</fullName>
    </submittedName>
</protein>
<name>A0A9W7BJ04_9STRA</name>
<organism evidence="2 3">
    <name type="scientific">Triparma strigata</name>
    <dbReference type="NCBI Taxonomy" id="1606541"/>
    <lineage>
        <taxon>Eukaryota</taxon>
        <taxon>Sar</taxon>
        <taxon>Stramenopiles</taxon>
        <taxon>Ochrophyta</taxon>
        <taxon>Bolidophyceae</taxon>
        <taxon>Parmales</taxon>
        <taxon>Triparmaceae</taxon>
        <taxon>Triparma</taxon>
    </lineage>
</organism>
<keyword evidence="1" id="KW-0472">Membrane</keyword>
<dbReference type="AlphaFoldDB" id="A0A9W7BJ04"/>
<evidence type="ECO:0000256" key="1">
    <source>
        <dbReference type="SAM" id="Phobius"/>
    </source>
</evidence>
<evidence type="ECO:0000313" key="3">
    <source>
        <dbReference type="Proteomes" id="UP001165085"/>
    </source>
</evidence>